<evidence type="ECO:0000256" key="2">
    <source>
        <dbReference type="ARBA" id="ARBA00023125"/>
    </source>
</evidence>
<evidence type="ECO:0000313" key="5">
    <source>
        <dbReference type="EMBL" id="AWR95556.1"/>
    </source>
</evidence>
<dbReference type="InterPro" id="IPR036388">
    <property type="entry name" value="WH-like_DNA-bd_sf"/>
</dbReference>
<dbReference type="Proteomes" id="UP000248044">
    <property type="component" value="Chromosome"/>
</dbReference>
<dbReference type="EMBL" id="CP029289">
    <property type="protein sequence ID" value="AWR95556.1"/>
    <property type="molecule type" value="Genomic_DNA"/>
</dbReference>
<keyword evidence="1" id="KW-0805">Transcription regulation</keyword>
<dbReference type="PROSITE" id="PS51118">
    <property type="entry name" value="HTH_HXLR"/>
    <property type="match status" value="1"/>
</dbReference>
<gene>
    <name evidence="5" type="ORF">DFR85_14125</name>
</gene>
<dbReference type="PANTHER" id="PTHR33204">
    <property type="entry name" value="TRANSCRIPTIONAL REGULATOR, MARR FAMILY"/>
    <property type="match status" value="1"/>
</dbReference>
<dbReference type="InterPro" id="IPR036390">
    <property type="entry name" value="WH_DNA-bd_sf"/>
</dbReference>
<dbReference type="GeneID" id="36833315"/>
<dbReference type="SUPFAM" id="SSF46785">
    <property type="entry name" value="Winged helix' DNA-binding domain"/>
    <property type="match status" value="1"/>
</dbReference>
<sequence>MDCPLREDKDLCMTYNPKIFELITRKYTLTILLLLDKYGALRFNEIMRKIDGITQRSLSIRLKEMEESLLIKREIVNNRPIVINYSITIQGKAVKNAILMLLQLTNLISPTEKDYFA</sequence>
<keyword evidence="2" id="KW-0238">DNA-binding</keyword>
<feature type="domain" description="HTH hxlR-type" evidence="4">
    <location>
        <begin position="3"/>
        <end position="113"/>
    </location>
</feature>
<keyword evidence="3" id="KW-0804">Transcription</keyword>
<evidence type="ECO:0000259" key="4">
    <source>
        <dbReference type="PROSITE" id="PS51118"/>
    </source>
</evidence>
<name>A0A2U9IHU4_9CREN</name>
<dbReference type="KEGG" id="abri:DFR85_14125"/>
<dbReference type="InterPro" id="IPR002577">
    <property type="entry name" value="HTH_HxlR"/>
</dbReference>
<dbReference type="GO" id="GO:0003677">
    <property type="term" value="F:DNA binding"/>
    <property type="evidence" value="ECO:0007669"/>
    <property type="project" value="UniProtKB-KW"/>
</dbReference>
<dbReference type="AlphaFoldDB" id="A0A2U9IHU4"/>
<accession>A0A2U9IHU4</accession>
<dbReference type="Pfam" id="PF01638">
    <property type="entry name" value="HxlR"/>
    <property type="match status" value="1"/>
</dbReference>
<keyword evidence="6" id="KW-1185">Reference proteome</keyword>
<protein>
    <submittedName>
        <fullName evidence="5">Transcriptional regulator</fullName>
    </submittedName>
</protein>
<evidence type="ECO:0000256" key="3">
    <source>
        <dbReference type="ARBA" id="ARBA00023163"/>
    </source>
</evidence>
<dbReference type="Gene3D" id="1.10.10.10">
    <property type="entry name" value="Winged helix-like DNA-binding domain superfamily/Winged helix DNA-binding domain"/>
    <property type="match status" value="1"/>
</dbReference>
<evidence type="ECO:0000256" key="1">
    <source>
        <dbReference type="ARBA" id="ARBA00023015"/>
    </source>
</evidence>
<reference evidence="5 6" key="1">
    <citation type="submission" date="2018-05" db="EMBL/GenBank/DDBJ databases">
        <title>Complete Genome Sequences of Extremely Thermoacidophilic, Metal-Mobilizing Type-Strain Members of the Archaeal Family Sulfolobaceae: Acidianus brierleyi DSM-1651T, Acidianus sulfidivorans DSM-18786T, Metallosphaera hakonensis DSM-7519T, and Metallosphaera prunae DSM-10039T.</title>
        <authorList>
            <person name="Counts J.A."/>
            <person name="Kelly R.M."/>
        </authorList>
    </citation>
    <scope>NUCLEOTIDE SEQUENCE [LARGE SCALE GENOMIC DNA]</scope>
    <source>
        <strain evidence="5 6">DSM 1651</strain>
    </source>
</reference>
<proteinExistence type="predicted"/>
<dbReference type="RefSeq" id="WP_110271434.1">
    <property type="nucleotide sequence ID" value="NZ_CP029289.2"/>
</dbReference>
<dbReference type="OrthoDB" id="10490at2157"/>
<evidence type="ECO:0000313" key="6">
    <source>
        <dbReference type="Proteomes" id="UP000248044"/>
    </source>
</evidence>
<organism evidence="5 6">
    <name type="scientific">Acidianus brierleyi</name>
    <dbReference type="NCBI Taxonomy" id="41673"/>
    <lineage>
        <taxon>Archaea</taxon>
        <taxon>Thermoproteota</taxon>
        <taxon>Thermoprotei</taxon>
        <taxon>Sulfolobales</taxon>
        <taxon>Sulfolobaceae</taxon>
        <taxon>Acidianus</taxon>
    </lineage>
</organism>
<dbReference type="PANTHER" id="PTHR33204:SF18">
    <property type="entry name" value="TRANSCRIPTIONAL REGULATORY PROTEIN"/>
    <property type="match status" value="1"/>
</dbReference>